<keyword evidence="3" id="KW-1185">Reference proteome</keyword>
<dbReference type="InParanoid" id="I3EJA9"/>
<keyword evidence="1" id="KW-1133">Transmembrane helix</keyword>
<accession>I3EJA9</accession>
<gene>
    <name evidence="2" type="ORF">NEQG_00076</name>
</gene>
<dbReference type="VEuPathDB" id="MicrosporidiaDB:NEQG_00076"/>
<dbReference type="HOGENOM" id="CLU_308371_0_0_1"/>
<feature type="transmembrane region" description="Helical" evidence="1">
    <location>
        <begin position="30"/>
        <end position="53"/>
    </location>
</feature>
<dbReference type="Proteomes" id="UP000002872">
    <property type="component" value="Unassembled WGS sequence"/>
</dbReference>
<keyword evidence="1" id="KW-0472">Membrane</keyword>
<organism evidence="2 3">
    <name type="scientific">Nematocida parisii (strain ERTm3)</name>
    <name type="common">Nematode killer fungus</name>
    <dbReference type="NCBI Taxonomy" id="935791"/>
    <lineage>
        <taxon>Eukaryota</taxon>
        <taxon>Fungi</taxon>
        <taxon>Fungi incertae sedis</taxon>
        <taxon>Microsporidia</taxon>
        <taxon>Nematocida</taxon>
    </lineage>
</organism>
<keyword evidence="1" id="KW-0812">Transmembrane</keyword>
<evidence type="ECO:0000313" key="2">
    <source>
        <dbReference type="EMBL" id="EIJ89306.1"/>
    </source>
</evidence>
<dbReference type="OMA" id="CSIFAEG"/>
<proteinExistence type="predicted"/>
<sequence>MQNDQQHEQRRSFISEQLVRFKRYVRGRKLLKYALFAIGTIASVVMIVLYYIYYMMRPLDRKGSDLPPSNELDEMRENSAQKYTLPESIPAEMNIKGLSNVEPGSGELECSNFHLHAKNNLSTIITEITEKIMIEDLLNVYKQSIYTPSKTCNDNLCGRCSDCSFYEDESLYNKLLNSVKTYPQSFMYDTTEKMTECIDGIKTLYSNFDEKYMQFLAEEIANDRILFITLRITSPNTCVSKKVPFVCSIFAEGLNSCTAHRFRLQIVTKCEKQEYIEKLEEYFKYMGYSLRASLKEACRSICGLKRGESVEFLFSIAAPSHINISNLSSKTQNMTTCESQMVNRKLLKGARTSIYTINYCNTNKQECADAIGKYKLAHFFSLFGTPKKRIQKDELLVAFSATPNRSVERFYDSALKYFRELIRLPGREKKNPDQGKYYGSEEVYGLSFLSSLCSWNYNKRPISIRIVAKNNSIESFSACGTTLYAPCTVKEALILAPIFDQFVILSNTASSEFIQTARNCLQTLEYKKPDSAIVIDIEQENAHISGYIRVYNPENQLEFTSIYEFDMLMGLNTALEKDTKEPWLCTFMQSFAFTTCSSKPEESSALDEIVTERKFLGTCKPELLKDPMHIKECSKDTHDVLDVLYEHLSDSKVGAVKCLSLLVGESLFLKLAIEKEEAGKKEVYTTFYNYKNKNLVDNIRKALKSNVFFGIFNKKDLVAWRGVSVAHNKYVDTIENASINVVDYLYYRLYFLSRPILNTIKRDNLMEIALNTDSHKIEDSFFEWLSGFERFKTLSISHPIVFMLMECTTGHSLSFNIEMLEKKIKSKAEETTCKISIQCGAFKETLDLDYIELGKESSTASVNEKSLRLILAQILNLPSIKEDSTAFLNILVETFPHYPIARVLVKEYGAYTSDAYLGVKKFKINIQELKENAKIFAKETGDVFSVQTVPKIINGNIGILLAIA</sequence>
<dbReference type="AlphaFoldDB" id="I3EJA9"/>
<dbReference type="EMBL" id="GL870876">
    <property type="protein sequence ID" value="EIJ89306.1"/>
    <property type="molecule type" value="Genomic_DNA"/>
</dbReference>
<evidence type="ECO:0000313" key="3">
    <source>
        <dbReference type="Proteomes" id="UP000002872"/>
    </source>
</evidence>
<reference evidence="2" key="1">
    <citation type="submission" date="2011-01" db="EMBL/GenBank/DDBJ databases">
        <title>The Genome Sequence of Nematocida parisii strain ERTm3.</title>
        <authorList>
            <consortium name="The Broad Institute Genome Sequencing Platform"/>
            <consortium name="The Broad Institute Genome Sequencing Center for Infectious Disease"/>
            <person name="Cuomo C."/>
            <person name="Troemel E."/>
            <person name="Young S.K."/>
            <person name="Zeng Q."/>
            <person name="Gargeya S."/>
            <person name="Fitzgerald M."/>
            <person name="Haas B."/>
            <person name="Abouelleil A."/>
            <person name="Alvarado L."/>
            <person name="Arachchi H.M."/>
            <person name="Berlin A."/>
            <person name="Chapman S.B."/>
            <person name="Gearin G."/>
            <person name="Goldberg J."/>
            <person name="Griggs A."/>
            <person name="Gujja S."/>
            <person name="Hansen M."/>
            <person name="Heiman D."/>
            <person name="Howarth C."/>
            <person name="Larimer J."/>
            <person name="Lui A."/>
            <person name="MacDonald P.J.P."/>
            <person name="McCowen C."/>
            <person name="Montmayeur A."/>
            <person name="Murphy C."/>
            <person name="Neiman D."/>
            <person name="Pearson M."/>
            <person name="Priest M."/>
            <person name="Roberts A."/>
            <person name="Saif S."/>
            <person name="Shea T."/>
            <person name="Sisk P."/>
            <person name="Stolte C."/>
            <person name="Sykes S."/>
            <person name="Wortman J."/>
            <person name="Nusbaum C."/>
            <person name="Birren B."/>
        </authorList>
    </citation>
    <scope>NUCLEOTIDE SEQUENCE</scope>
    <source>
        <strain evidence="2">ERTm3</strain>
    </source>
</reference>
<dbReference type="OrthoDB" id="2188082at2759"/>
<name>I3EJA9_NEMP3</name>
<evidence type="ECO:0000256" key="1">
    <source>
        <dbReference type="SAM" id="Phobius"/>
    </source>
</evidence>
<protein>
    <submittedName>
        <fullName evidence="2">Uncharacterized protein</fullName>
    </submittedName>
</protein>